<dbReference type="GO" id="GO:0005634">
    <property type="term" value="C:nucleus"/>
    <property type="evidence" value="ECO:0007669"/>
    <property type="project" value="UniProtKB-SubCell"/>
</dbReference>
<evidence type="ECO:0000256" key="2">
    <source>
        <dbReference type="ARBA" id="ARBA00004496"/>
    </source>
</evidence>
<dbReference type="EMBL" id="JABXXO010000010">
    <property type="protein sequence ID" value="KAF7768216.1"/>
    <property type="molecule type" value="Genomic_DNA"/>
</dbReference>
<dbReference type="InterPro" id="IPR007052">
    <property type="entry name" value="CS_dom"/>
</dbReference>
<evidence type="ECO:0000259" key="6">
    <source>
        <dbReference type="PROSITE" id="PS51203"/>
    </source>
</evidence>
<evidence type="ECO:0000256" key="5">
    <source>
        <dbReference type="ARBA" id="ARBA00023242"/>
    </source>
</evidence>
<comment type="caution">
    <text evidence="7">The sequence shown here is derived from an EMBL/GenBank/DDBJ whole genome shotgun (WGS) entry which is preliminary data.</text>
</comment>
<dbReference type="Proteomes" id="UP000629468">
    <property type="component" value="Unassembled WGS sequence"/>
</dbReference>
<dbReference type="InterPro" id="IPR037895">
    <property type="entry name" value="NUDCD1"/>
</dbReference>
<evidence type="ECO:0000313" key="7">
    <source>
        <dbReference type="EMBL" id="KAF7768216.1"/>
    </source>
</evidence>
<name>A0A8H7EZ23_AGABI</name>
<feature type="domain" description="CS" evidence="6">
    <location>
        <begin position="302"/>
        <end position="405"/>
    </location>
</feature>
<proteinExistence type="predicted"/>
<dbReference type="PANTHER" id="PTHR21664:SF1">
    <property type="entry name" value="NUDC DOMAIN-CONTAINING PROTEIN 1"/>
    <property type="match status" value="1"/>
</dbReference>
<reference evidence="7 8" key="1">
    <citation type="journal article" name="Sci. Rep.">
        <title>Telomere-to-telomere assembled and centromere annotated genomes of the two main subspecies of the button mushroom Agaricus bisporus reveal especially polymorphic chromosome ends.</title>
        <authorList>
            <person name="Sonnenberg A.S.M."/>
            <person name="Sedaghat-Telgerd N."/>
            <person name="Lavrijssen B."/>
            <person name="Ohm R.A."/>
            <person name="Hendrickx P.M."/>
            <person name="Scholtmeijer K."/>
            <person name="Baars J.J.P."/>
            <person name="van Peer A."/>
        </authorList>
    </citation>
    <scope>NUCLEOTIDE SEQUENCE [LARGE SCALE GENOMIC DNA]</scope>
    <source>
        <strain evidence="7 8">H119_p4</strain>
    </source>
</reference>
<dbReference type="InterPro" id="IPR008978">
    <property type="entry name" value="HSP20-like_chaperone"/>
</dbReference>
<dbReference type="GO" id="GO:0005737">
    <property type="term" value="C:cytoplasm"/>
    <property type="evidence" value="ECO:0007669"/>
    <property type="project" value="UniProtKB-SubCell"/>
</dbReference>
<evidence type="ECO:0000256" key="4">
    <source>
        <dbReference type="ARBA" id="ARBA00022490"/>
    </source>
</evidence>
<evidence type="ECO:0000256" key="3">
    <source>
        <dbReference type="ARBA" id="ARBA00018915"/>
    </source>
</evidence>
<dbReference type="Gene3D" id="2.60.40.790">
    <property type="match status" value="1"/>
</dbReference>
<sequence length="646" mass="71657">MDGEMFHPDKALLNPKFEGYKLHIIPQNESIFRFPLVHRPSQTAISGKVPLTFQEVQSRITHNHLTVHGESGRAVYIDADHNLILIQLDQERMHPKIDRICELPKPIETHAPDIGVHREYPSATFLGPTSLLVSDGQDLIYLVNLDDNMEAVEANIVATFTLSSTDEHSLGSPLRIHAAYQQSPSSIIATLSSRYYPSETSEEESRDRHKRVKFDVWGVKLNLLPQQTWDVPVHFEVLWHRRGEDVPLYTTIDKERGLHLLIGGSEYRKLDTPPLPVYEPTPEEIVPISQDTGTFATLNVPSAPPPYSWTQTPDAVTIAIPLPSTTPKDKIRVLFSSTTLTLHVDLELSTSLVVAVPKYSAKKLWDGISPSSSFWTFDREAERTYGVLSLHIEKQNEGTRWSHVFAETNTGSSSPEDVDVPETLDPSELWNIREALEKYTAALQGDDTSGLGLGKGVPSLAENEVDEDVDSSVGRTAFITYVPDSSPNVQPGHLLTSYYPTPFQILSTPIPGQTPGHSSLIVKTTIDGCVFELDENLDNQQPPIWEHKATYPALAFVLASKRDTRFTYHIPDTAVLAFESGSNDRGGNVYIYYPADSKALTAKQSILRIGDGSGGALMGVGLFMDSKGQPVVACLSERELTLIRHI</sequence>
<protein>
    <recommendedName>
        <fullName evidence="3">NudC domain-containing protein 1</fullName>
    </recommendedName>
</protein>
<keyword evidence="4" id="KW-0963">Cytoplasm</keyword>
<organism evidence="7 8">
    <name type="scientific">Agaricus bisporus var. burnettii</name>
    <dbReference type="NCBI Taxonomy" id="192524"/>
    <lineage>
        <taxon>Eukaryota</taxon>
        <taxon>Fungi</taxon>
        <taxon>Dikarya</taxon>
        <taxon>Basidiomycota</taxon>
        <taxon>Agaricomycotina</taxon>
        <taxon>Agaricomycetes</taxon>
        <taxon>Agaricomycetidae</taxon>
        <taxon>Agaricales</taxon>
        <taxon>Agaricineae</taxon>
        <taxon>Agaricaceae</taxon>
        <taxon>Agaricus</taxon>
    </lineage>
</organism>
<dbReference type="AlphaFoldDB" id="A0A8H7EZ23"/>
<keyword evidence="5" id="KW-0539">Nucleus</keyword>
<evidence type="ECO:0000313" key="8">
    <source>
        <dbReference type="Proteomes" id="UP000629468"/>
    </source>
</evidence>
<accession>A0A8H7EZ23</accession>
<dbReference type="CDD" id="cd06467">
    <property type="entry name" value="p23_NUDC_like"/>
    <property type="match status" value="1"/>
</dbReference>
<dbReference type="Pfam" id="PF04969">
    <property type="entry name" value="CS"/>
    <property type="match status" value="1"/>
</dbReference>
<gene>
    <name evidence="7" type="ORF">Agabi119p4_7459</name>
</gene>
<evidence type="ECO:0000256" key="1">
    <source>
        <dbReference type="ARBA" id="ARBA00004123"/>
    </source>
</evidence>
<dbReference type="PROSITE" id="PS51203">
    <property type="entry name" value="CS"/>
    <property type="match status" value="1"/>
</dbReference>
<dbReference type="PANTHER" id="PTHR21664">
    <property type="entry name" value="CHRONIC MYELOGENOUS LEUKEMIA TUMOR ANTIGEN 66"/>
    <property type="match status" value="1"/>
</dbReference>
<dbReference type="SUPFAM" id="SSF49764">
    <property type="entry name" value="HSP20-like chaperones"/>
    <property type="match status" value="1"/>
</dbReference>
<comment type="subcellular location">
    <subcellularLocation>
        <location evidence="2">Cytoplasm</location>
    </subcellularLocation>
    <subcellularLocation>
        <location evidence="1">Nucleus</location>
    </subcellularLocation>
</comment>